<dbReference type="PANTHER" id="PTHR34039:SF1">
    <property type="entry name" value="UPF0102 PROTEIN YRAN"/>
    <property type="match status" value="1"/>
</dbReference>
<name>A0A3M8DUP1_9BACL</name>
<dbReference type="EMBL" id="RHHQ01000004">
    <property type="protein sequence ID" value="RNB91903.1"/>
    <property type="molecule type" value="Genomic_DNA"/>
</dbReference>
<dbReference type="InterPro" id="IPR011335">
    <property type="entry name" value="Restrct_endonuc-II-like"/>
</dbReference>
<dbReference type="InterPro" id="IPR003509">
    <property type="entry name" value="UPF0102_YraN-like"/>
</dbReference>
<dbReference type="PANTHER" id="PTHR34039">
    <property type="entry name" value="UPF0102 PROTEIN YRAN"/>
    <property type="match status" value="1"/>
</dbReference>
<dbReference type="CDD" id="cd20736">
    <property type="entry name" value="PoNe_Nuclease"/>
    <property type="match status" value="1"/>
</dbReference>
<sequence>MKGYSRSQLGQAGEDMAEAYLQEQGYEILARNFRTRHGEIDRIVRQGSTLVFVEVKTRRSLTHGTPTEAITVQKRQKLRQTALAYLQEHGGNGEILRFDVISILLQNAEPPKIEHLQNAF</sequence>
<gene>
    <name evidence="3" type="ORF">EDM56_03900</name>
</gene>
<dbReference type="NCBIfam" id="NF009154">
    <property type="entry name" value="PRK12497.3-3"/>
    <property type="match status" value="1"/>
</dbReference>
<protein>
    <recommendedName>
        <fullName evidence="2">UPF0102 protein EDM56_03900</fullName>
    </recommendedName>
</protein>
<evidence type="ECO:0000313" key="4">
    <source>
        <dbReference type="Proteomes" id="UP000271031"/>
    </source>
</evidence>
<dbReference type="GO" id="GO:0003676">
    <property type="term" value="F:nucleic acid binding"/>
    <property type="evidence" value="ECO:0007669"/>
    <property type="project" value="InterPro"/>
</dbReference>
<dbReference type="Pfam" id="PF02021">
    <property type="entry name" value="UPF0102"/>
    <property type="match status" value="1"/>
</dbReference>
<dbReference type="RefSeq" id="WP_122916565.1">
    <property type="nucleotide sequence ID" value="NZ_RHHQ01000004.1"/>
</dbReference>
<dbReference type="InterPro" id="IPR011856">
    <property type="entry name" value="tRNA_endonuc-like_dom_sf"/>
</dbReference>
<reference evidence="3 4" key="1">
    <citation type="submission" date="2018-10" db="EMBL/GenBank/DDBJ databases">
        <title>Phylogenomics of Brevibacillus.</title>
        <authorList>
            <person name="Dunlap C."/>
        </authorList>
    </citation>
    <scope>NUCLEOTIDE SEQUENCE [LARGE SCALE GENOMIC DNA]</scope>
    <source>
        <strain evidence="3 4">JCM 15716</strain>
    </source>
</reference>
<dbReference type="Proteomes" id="UP000271031">
    <property type="component" value="Unassembled WGS sequence"/>
</dbReference>
<dbReference type="AlphaFoldDB" id="A0A3M8DUP1"/>
<proteinExistence type="inferred from homology"/>
<dbReference type="Gene3D" id="3.40.1350.10">
    <property type="match status" value="1"/>
</dbReference>
<dbReference type="NCBIfam" id="TIGR00252">
    <property type="entry name" value="YraN family protein"/>
    <property type="match status" value="1"/>
</dbReference>
<dbReference type="OrthoDB" id="9802516at2"/>
<evidence type="ECO:0000313" key="3">
    <source>
        <dbReference type="EMBL" id="RNB91903.1"/>
    </source>
</evidence>
<comment type="similarity">
    <text evidence="1 2">Belongs to the UPF0102 family.</text>
</comment>
<accession>A0A3M8DUP1</accession>
<dbReference type="SUPFAM" id="SSF52980">
    <property type="entry name" value="Restriction endonuclease-like"/>
    <property type="match status" value="1"/>
</dbReference>
<organism evidence="3 4">
    <name type="scientific">Brevibacillus fluminis</name>
    <dbReference type="NCBI Taxonomy" id="511487"/>
    <lineage>
        <taxon>Bacteria</taxon>
        <taxon>Bacillati</taxon>
        <taxon>Bacillota</taxon>
        <taxon>Bacilli</taxon>
        <taxon>Bacillales</taxon>
        <taxon>Paenibacillaceae</taxon>
        <taxon>Brevibacillus</taxon>
    </lineage>
</organism>
<evidence type="ECO:0000256" key="1">
    <source>
        <dbReference type="ARBA" id="ARBA00006738"/>
    </source>
</evidence>
<evidence type="ECO:0000256" key="2">
    <source>
        <dbReference type="HAMAP-Rule" id="MF_00048"/>
    </source>
</evidence>
<comment type="caution">
    <text evidence="3">The sequence shown here is derived from an EMBL/GenBank/DDBJ whole genome shotgun (WGS) entry which is preliminary data.</text>
</comment>
<keyword evidence="4" id="KW-1185">Reference proteome</keyword>
<dbReference type="HAMAP" id="MF_00048">
    <property type="entry name" value="UPF0102"/>
    <property type="match status" value="1"/>
</dbReference>
<dbReference type="NCBIfam" id="NF009150">
    <property type="entry name" value="PRK12497.1-3"/>
    <property type="match status" value="1"/>
</dbReference>